<dbReference type="UniPathway" id="UPA00078">
    <property type="reaction ID" value="UER00161"/>
</dbReference>
<keyword evidence="6 8" id="KW-0067">ATP-binding</keyword>
<evidence type="ECO:0000256" key="6">
    <source>
        <dbReference type="ARBA" id="ARBA00022840"/>
    </source>
</evidence>
<organism evidence="9 10">
    <name type="scientific">Escherichia coli O127:H6 (strain E2348/69 / EPEC)</name>
    <dbReference type="NCBI Taxonomy" id="574521"/>
    <lineage>
        <taxon>Bacteria</taxon>
        <taxon>Pseudomonadati</taxon>
        <taxon>Pseudomonadota</taxon>
        <taxon>Gammaproteobacteria</taxon>
        <taxon>Enterobacterales</taxon>
        <taxon>Enterobacteriaceae</taxon>
        <taxon>Escherichia</taxon>
    </lineage>
</organism>
<dbReference type="PANTHER" id="PTHR43210:SF4">
    <property type="entry name" value="ATP-DEPENDENT DETHIOBIOTIN SYNTHETASE BIOD 2"/>
    <property type="match status" value="1"/>
</dbReference>
<dbReference type="GO" id="GO:0005829">
    <property type="term" value="C:cytosol"/>
    <property type="evidence" value="ECO:0007669"/>
    <property type="project" value="TreeGrafter"/>
</dbReference>
<comment type="cofactor">
    <cofactor evidence="8">
        <name>Mg(2+)</name>
        <dbReference type="ChEBI" id="CHEBI:18420"/>
    </cofactor>
</comment>
<dbReference type="FunFam" id="3.40.50.300:FF:000292">
    <property type="entry name" value="ATP-dependent dethiobiotin synthetase BioD"/>
    <property type="match status" value="1"/>
</dbReference>
<dbReference type="GO" id="GO:0000287">
    <property type="term" value="F:magnesium ion binding"/>
    <property type="evidence" value="ECO:0007669"/>
    <property type="project" value="UniProtKB-UniRule"/>
</dbReference>
<comment type="pathway">
    <text evidence="8">Cofactor biosynthesis; biotin biosynthesis; biotin from 7,8-diaminononanoate: step 1/2.</text>
</comment>
<protein>
    <recommendedName>
        <fullName evidence="8">ATP-dependent dethiobiotin synthetase BioD</fullName>
        <ecNumber evidence="8">6.3.3.3</ecNumber>
    </recommendedName>
    <alternativeName>
        <fullName evidence="8">DTB synthetase</fullName>
        <shortName evidence="8">DTBS</shortName>
    </alternativeName>
    <alternativeName>
        <fullName evidence="8">Dethiobiotin synthase</fullName>
    </alternativeName>
</protein>
<evidence type="ECO:0000256" key="7">
    <source>
        <dbReference type="ARBA" id="ARBA00022842"/>
    </source>
</evidence>
<feature type="binding site" evidence="8">
    <location>
        <position position="112"/>
    </location>
    <ligand>
        <name>Mg(2+)</name>
        <dbReference type="ChEBI" id="CHEBI:18420"/>
    </ligand>
</feature>
<evidence type="ECO:0000256" key="2">
    <source>
        <dbReference type="ARBA" id="ARBA00022598"/>
    </source>
</evidence>
<dbReference type="GO" id="GO:0009102">
    <property type="term" value="P:biotin biosynthetic process"/>
    <property type="evidence" value="ECO:0007669"/>
    <property type="project" value="UniProtKB-UniRule"/>
</dbReference>
<keyword evidence="5 8" id="KW-0093">Biotin biosynthesis</keyword>
<comment type="catalytic activity">
    <reaction evidence="8">
        <text>(7R,8S)-7,8-diammoniononanoate + CO2 + ATP = (4R,5S)-dethiobiotin + ADP + phosphate + 3 H(+)</text>
        <dbReference type="Rhea" id="RHEA:15805"/>
        <dbReference type="ChEBI" id="CHEBI:15378"/>
        <dbReference type="ChEBI" id="CHEBI:16526"/>
        <dbReference type="ChEBI" id="CHEBI:30616"/>
        <dbReference type="ChEBI" id="CHEBI:43474"/>
        <dbReference type="ChEBI" id="CHEBI:149469"/>
        <dbReference type="ChEBI" id="CHEBI:149473"/>
        <dbReference type="ChEBI" id="CHEBI:456216"/>
        <dbReference type="EC" id="6.3.3.3"/>
    </reaction>
</comment>
<dbReference type="GO" id="GO:0042803">
    <property type="term" value="F:protein homodimerization activity"/>
    <property type="evidence" value="ECO:0007669"/>
    <property type="project" value="UniProtKB-ARBA"/>
</dbReference>
<dbReference type="HAMAP" id="MF_00336">
    <property type="entry name" value="BioD"/>
    <property type="match status" value="1"/>
</dbReference>
<dbReference type="GO" id="GO:0005524">
    <property type="term" value="F:ATP binding"/>
    <property type="evidence" value="ECO:0007669"/>
    <property type="project" value="UniProtKB-UniRule"/>
</dbReference>
<feature type="binding site" evidence="8">
    <location>
        <position position="208"/>
    </location>
    <ligand>
        <name>ATP</name>
        <dbReference type="ChEBI" id="CHEBI:30616"/>
    </ligand>
</feature>
<evidence type="ECO:0000313" key="9">
    <source>
        <dbReference type="EMBL" id="CAS09225.1"/>
    </source>
</evidence>
<dbReference type="Pfam" id="PF13500">
    <property type="entry name" value="AAA_26"/>
    <property type="match status" value="1"/>
</dbReference>
<keyword evidence="2 8" id="KW-0436">Ligase</keyword>
<dbReference type="AlphaFoldDB" id="B7URT2"/>
<keyword evidence="4 8" id="KW-0547">Nucleotide-binding</keyword>
<comment type="subunit">
    <text evidence="8">Homodimer.</text>
</comment>
<reference evidence="9 10" key="1">
    <citation type="journal article" date="2009" name="J. Bacteriol.">
        <title>Complete genome sequence and comparative genome analysis of enteropathogenic Escherichia coli O127:H6 strain E2348/69.</title>
        <authorList>
            <person name="Iguchi A."/>
            <person name="Thomson N.R."/>
            <person name="Ogura Y."/>
            <person name="Saunders D."/>
            <person name="Ooka T."/>
            <person name="Henderson I.R."/>
            <person name="Harris D."/>
            <person name="Asadulghani M."/>
            <person name="Kurokawa K."/>
            <person name="Dean P."/>
            <person name="Kenny B."/>
            <person name="Quail M.A."/>
            <person name="Thurston S."/>
            <person name="Dougan G."/>
            <person name="Hayashi T."/>
            <person name="Parkhill J."/>
            <person name="Frankel G."/>
        </authorList>
    </citation>
    <scope>NUCLEOTIDE SEQUENCE [LARGE SCALE GENOMIC DNA]</scope>
    <source>
        <strain evidence="10">E2348/69 / EPEC</strain>
    </source>
</reference>
<keyword evidence="10" id="KW-1185">Reference proteome</keyword>
<dbReference type="PIRSF" id="PIRSF006755">
    <property type="entry name" value="DTB_synth"/>
    <property type="match status" value="1"/>
</dbReference>
<dbReference type="CDD" id="cd03109">
    <property type="entry name" value="DTBS"/>
    <property type="match status" value="1"/>
</dbReference>
<feature type="binding site" evidence="8">
    <location>
        <position position="17"/>
    </location>
    <ligand>
        <name>Mg(2+)</name>
        <dbReference type="ChEBI" id="CHEBI:18420"/>
    </ligand>
</feature>
<feature type="binding site" evidence="8">
    <location>
        <begin position="13"/>
        <end position="18"/>
    </location>
    <ligand>
        <name>ATP</name>
        <dbReference type="ChEBI" id="CHEBI:30616"/>
    </ligand>
</feature>
<sequence length="217" mass="23541">MLKRFFITGTDTSVGKTVVSRALLQALASQGKTVAGYKPVAKGSKETPEGLRNKDALVLQSVSTIELPYEAVNPIALSEEESSVAHSCPINYTLISNGLANLTDKVDHVVVEGTGGWRSLMNDLRPLSEWVVQEQLPVLMVVGIQEGCINHALLTAQAIANDGLPLMLAGWLTESIQDLRIMRKSLMCSVKNFRHRSLVNCLICRAPNSVNWGNTSA</sequence>
<feature type="active site" evidence="8">
    <location>
        <position position="38"/>
    </location>
</feature>
<dbReference type="InterPro" id="IPR004472">
    <property type="entry name" value="DTB_synth_BioD"/>
</dbReference>
<dbReference type="EC" id="6.3.3.3" evidence="8"/>
<accession>B7URT2</accession>
<dbReference type="PANTHER" id="PTHR43210">
    <property type="entry name" value="DETHIOBIOTIN SYNTHETASE"/>
    <property type="match status" value="1"/>
</dbReference>
<evidence type="ECO:0000256" key="4">
    <source>
        <dbReference type="ARBA" id="ARBA00022741"/>
    </source>
</evidence>
<dbReference type="GO" id="GO:0004141">
    <property type="term" value="F:dethiobiotin synthase activity"/>
    <property type="evidence" value="ECO:0007669"/>
    <property type="project" value="UniProtKB-UniRule"/>
</dbReference>
<dbReference type="HOGENOM" id="CLU_072551_0_0_6"/>
<comment type="function">
    <text evidence="8">Catalyzes a mechanistically unusual reaction, the ATP-dependent insertion of CO2 between the N7 and N8 nitrogen atoms of 7,8-diaminopelargonic acid (DAPA, also called 7,8-diammoniononanoate) to form a ureido ring.</text>
</comment>
<feature type="binding site" evidence="8">
    <location>
        <begin position="112"/>
        <end position="115"/>
    </location>
    <ligand>
        <name>ATP</name>
        <dbReference type="ChEBI" id="CHEBI:30616"/>
    </ligand>
</feature>
<dbReference type="EMBL" id="FM180568">
    <property type="protein sequence ID" value="CAS09225.1"/>
    <property type="molecule type" value="Genomic_DNA"/>
</dbReference>
<evidence type="ECO:0000256" key="8">
    <source>
        <dbReference type="HAMAP-Rule" id="MF_00336"/>
    </source>
</evidence>
<dbReference type="KEGG" id="ecg:E2348C_1677"/>
<evidence type="ECO:0000256" key="5">
    <source>
        <dbReference type="ARBA" id="ARBA00022756"/>
    </source>
</evidence>
<evidence type="ECO:0000313" key="10">
    <source>
        <dbReference type="Proteomes" id="UP000008205"/>
    </source>
</evidence>
<dbReference type="Gene3D" id="3.40.50.300">
    <property type="entry name" value="P-loop containing nucleotide triphosphate hydrolases"/>
    <property type="match status" value="1"/>
</dbReference>
<evidence type="ECO:0000256" key="1">
    <source>
        <dbReference type="ARBA" id="ARBA00022490"/>
    </source>
</evidence>
<feature type="binding site" evidence="8">
    <location>
        <position position="55"/>
    </location>
    <ligand>
        <name>ATP</name>
        <dbReference type="ChEBI" id="CHEBI:30616"/>
    </ligand>
</feature>
<keyword evidence="3 8" id="KW-0479">Metal-binding</keyword>
<keyword evidence="7 8" id="KW-0460">Magnesium</keyword>
<evidence type="ECO:0000256" key="3">
    <source>
        <dbReference type="ARBA" id="ARBA00022723"/>
    </source>
</evidence>
<comment type="subcellular location">
    <subcellularLocation>
        <location evidence="8">Cytoplasm</location>
    </subcellularLocation>
</comment>
<keyword evidence="1 8" id="KW-0963">Cytoplasm</keyword>
<comment type="caution">
    <text evidence="8">Lacks conserved residue(s) required for the propagation of feature annotation.</text>
</comment>
<feature type="binding site" evidence="8">
    <location>
        <position position="55"/>
    </location>
    <ligand>
        <name>Mg(2+)</name>
        <dbReference type="ChEBI" id="CHEBI:18420"/>
    </ligand>
</feature>
<comment type="similarity">
    <text evidence="8">Belongs to the dethiobiotin synthetase family.</text>
</comment>
<dbReference type="SUPFAM" id="SSF52540">
    <property type="entry name" value="P-loop containing nucleoside triphosphate hydrolases"/>
    <property type="match status" value="1"/>
</dbReference>
<dbReference type="InterPro" id="IPR027417">
    <property type="entry name" value="P-loop_NTPase"/>
</dbReference>
<gene>
    <name evidence="9" type="primary">ynfK</name>
    <name evidence="8" type="synonym">bioD</name>
    <name evidence="9" type="ordered locus">E2348C_1677</name>
</gene>
<dbReference type="NCBIfam" id="TIGR00347">
    <property type="entry name" value="bioD"/>
    <property type="match status" value="1"/>
</dbReference>
<name>B7URT2_ECO27</name>
<dbReference type="Proteomes" id="UP000008205">
    <property type="component" value="Chromosome"/>
</dbReference>
<proteinExistence type="inferred from homology"/>